<evidence type="ECO:0000313" key="1">
    <source>
        <dbReference type="EMBL" id="KRH66228.1"/>
    </source>
</evidence>
<dbReference type="Gramene" id="KRH66228">
    <property type="protein sequence ID" value="KRH66228"/>
    <property type="gene ID" value="GLYMA_03G091900"/>
</dbReference>
<proteinExistence type="predicted"/>
<reference evidence="1" key="3">
    <citation type="submission" date="2018-07" db="EMBL/GenBank/DDBJ databases">
        <title>WGS assembly of Glycine max.</title>
        <authorList>
            <person name="Schmutz J."/>
            <person name="Cannon S."/>
            <person name="Schlueter J."/>
            <person name="Ma J."/>
            <person name="Mitros T."/>
            <person name="Nelson W."/>
            <person name="Hyten D."/>
            <person name="Song Q."/>
            <person name="Thelen J."/>
            <person name="Cheng J."/>
            <person name="Xu D."/>
            <person name="Hellsten U."/>
            <person name="May G."/>
            <person name="Yu Y."/>
            <person name="Sakurai T."/>
            <person name="Umezawa T."/>
            <person name="Bhattacharyya M."/>
            <person name="Sandhu D."/>
            <person name="Valliyodan B."/>
            <person name="Lindquist E."/>
            <person name="Peto M."/>
            <person name="Grant D."/>
            <person name="Shu S."/>
            <person name="Goodstein D."/>
            <person name="Barry K."/>
            <person name="Futrell-Griggs M."/>
            <person name="Abernathy B."/>
            <person name="Du J."/>
            <person name="Tian Z."/>
            <person name="Zhu L."/>
            <person name="Gill N."/>
            <person name="Joshi T."/>
            <person name="Libault M."/>
            <person name="Sethuraman A."/>
            <person name="Zhang X."/>
            <person name="Shinozaki K."/>
            <person name="Nguyen H."/>
            <person name="Wing R."/>
            <person name="Cregan P."/>
            <person name="Specht J."/>
            <person name="Grimwood J."/>
            <person name="Rokhsar D."/>
            <person name="Stacey G."/>
            <person name="Shoemaker R."/>
            <person name="Jackson S."/>
        </authorList>
    </citation>
    <scope>NUCLEOTIDE SEQUENCE</scope>
    <source>
        <tissue evidence="1">Callus</tissue>
    </source>
</reference>
<evidence type="ECO:0000313" key="3">
    <source>
        <dbReference type="Proteomes" id="UP000008827"/>
    </source>
</evidence>
<reference evidence="1 2" key="1">
    <citation type="journal article" date="2010" name="Nature">
        <title>Genome sequence of the palaeopolyploid soybean.</title>
        <authorList>
            <person name="Schmutz J."/>
            <person name="Cannon S.B."/>
            <person name="Schlueter J."/>
            <person name="Ma J."/>
            <person name="Mitros T."/>
            <person name="Nelson W."/>
            <person name="Hyten D.L."/>
            <person name="Song Q."/>
            <person name="Thelen J.J."/>
            <person name="Cheng J."/>
            <person name="Xu D."/>
            <person name="Hellsten U."/>
            <person name="May G.D."/>
            <person name="Yu Y."/>
            <person name="Sakurai T."/>
            <person name="Umezawa T."/>
            <person name="Bhattacharyya M.K."/>
            <person name="Sandhu D."/>
            <person name="Valliyodan B."/>
            <person name="Lindquist E."/>
            <person name="Peto M."/>
            <person name="Grant D."/>
            <person name="Shu S."/>
            <person name="Goodstein D."/>
            <person name="Barry K."/>
            <person name="Futrell-Griggs M."/>
            <person name="Abernathy B."/>
            <person name="Du J."/>
            <person name="Tian Z."/>
            <person name="Zhu L."/>
            <person name="Gill N."/>
            <person name="Joshi T."/>
            <person name="Libault M."/>
            <person name="Sethuraman A."/>
            <person name="Zhang X.-C."/>
            <person name="Shinozaki K."/>
            <person name="Nguyen H.T."/>
            <person name="Wing R.A."/>
            <person name="Cregan P."/>
            <person name="Specht J."/>
            <person name="Grimwood J."/>
            <person name="Rokhsar D."/>
            <person name="Stacey G."/>
            <person name="Shoemaker R.C."/>
            <person name="Jackson S.A."/>
        </authorList>
    </citation>
    <scope>NUCLEOTIDE SEQUENCE</scope>
    <source>
        <strain evidence="2">cv. Williams 82</strain>
        <tissue evidence="1">Callus</tissue>
    </source>
</reference>
<evidence type="ECO:0000313" key="2">
    <source>
        <dbReference type="EnsemblPlants" id="KRH66228"/>
    </source>
</evidence>
<organism evidence="1">
    <name type="scientific">Glycine max</name>
    <name type="common">Soybean</name>
    <name type="synonym">Glycine hispida</name>
    <dbReference type="NCBI Taxonomy" id="3847"/>
    <lineage>
        <taxon>Eukaryota</taxon>
        <taxon>Viridiplantae</taxon>
        <taxon>Streptophyta</taxon>
        <taxon>Embryophyta</taxon>
        <taxon>Tracheophyta</taxon>
        <taxon>Spermatophyta</taxon>
        <taxon>Magnoliopsida</taxon>
        <taxon>eudicotyledons</taxon>
        <taxon>Gunneridae</taxon>
        <taxon>Pentapetalae</taxon>
        <taxon>rosids</taxon>
        <taxon>fabids</taxon>
        <taxon>Fabales</taxon>
        <taxon>Fabaceae</taxon>
        <taxon>Papilionoideae</taxon>
        <taxon>50 kb inversion clade</taxon>
        <taxon>NPAAA clade</taxon>
        <taxon>indigoferoid/millettioid clade</taxon>
        <taxon>Phaseoleae</taxon>
        <taxon>Glycine</taxon>
        <taxon>Glycine subgen. Soja</taxon>
    </lineage>
</organism>
<dbReference type="EMBL" id="CM000836">
    <property type="protein sequence ID" value="KRH66228.1"/>
    <property type="molecule type" value="Genomic_DNA"/>
</dbReference>
<dbReference type="AlphaFoldDB" id="A0A0R0KQZ8"/>
<gene>
    <name evidence="1" type="ORF">GLYMA_03G091900</name>
</gene>
<accession>A0A0R0KQZ8</accession>
<dbReference type="InParanoid" id="A0A0R0KQZ8"/>
<reference evidence="2" key="2">
    <citation type="submission" date="2018-02" db="UniProtKB">
        <authorList>
            <consortium name="EnsemblPlants"/>
        </authorList>
    </citation>
    <scope>IDENTIFICATION</scope>
    <source>
        <strain evidence="2">Williams 82</strain>
    </source>
</reference>
<sequence length="71" mass="8065">MTQPHMAGNAVRRKSQPRCTYKHLTAQMAMKLPGTTMLILEVVSRKVIKKVVRAKNNAEKMSGLETKRQLE</sequence>
<protein>
    <submittedName>
        <fullName evidence="1 2">Uncharacterized protein</fullName>
    </submittedName>
</protein>
<dbReference type="Proteomes" id="UP000008827">
    <property type="component" value="Chromosome 3"/>
</dbReference>
<dbReference type="EnsemblPlants" id="KRH66228">
    <property type="protein sequence ID" value="KRH66228"/>
    <property type="gene ID" value="GLYMA_03G091900"/>
</dbReference>
<name>A0A0R0KQZ8_SOYBN</name>
<keyword evidence="3" id="KW-1185">Reference proteome</keyword>